<dbReference type="NCBIfam" id="TIGR02271">
    <property type="entry name" value="YsnF/AvaK domain"/>
    <property type="match status" value="1"/>
</dbReference>
<evidence type="ECO:0000313" key="3">
    <source>
        <dbReference type="EMBL" id="GHA73967.1"/>
    </source>
</evidence>
<sequence>MDRQTNTTGTTAGRTNAPISTANLERLDDLHGYKVADGDPDIRGWSVRTSDGRKVGEVDSLIVDTDANLVRYIDIELDGKALSLKDNRHVLVPLSGARLDDHRDDVLLTGIDGAQLIAMPPYRHGEPVGMDAGDRDHDRDTREFYGKREGTGRVERLTLAEEELRVGKRAVSAGEARVHKTVESTHVSETVPLAHEELVIEKRPIQAGGKTDGSIGEDEVVIPLMQEEAVVDKRTVAREEVVIRKKLVTDEKTVEADLKREKLDVDRTDRNTRH</sequence>
<dbReference type="InterPro" id="IPR019060">
    <property type="entry name" value="DUF2382"/>
</dbReference>
<dbReference type="InterPro" id="IPR052967">
    <property type="entry name" value="Stress_Response_Assoc"/>
</dbReference>
<dbReference type="Pfam" id="PF05239">
    <property type="entry name" value="PRC"/>
    <property type="match status" value="1"/>
</dbReference>
<dbReference type="RefSeq" id="WP_189453644.1">
    <property type="nucleotide sequence ID" value="NZ_BMYD01000001.1"/>
</dbReference>
<dbReference type="Gene3D" id="3.90.50.10">
    <property type="entry name" value="Photosynthetic Reaction Center, subunit H, domain 2"/>
    <property type="match status" value="1"/>
</dbReference>
<evidence type="ECO:0000259" key="2">
    <source>
        <dbReference type="Pfam" id="PF09557"/>
    </source>
</evidence>
<dbReference type="SUPFAM" id="SSF50346">
    <property type="entry name" value="PRC-barrel domain"/>
    <property type="match status" value="1"/>
</dbReference>
<evidence type="ECO:0008006" key="5">
    <source>
        <dbReference type="Google" id="ProtNLM"/>
    </source>
</evidence>
<dbReference type="InterPro" id="IPR027275">
    <property type="entry name" value="PRC-brl_dom"/>
</dbReference>
<dbReference type="InterPro" id="IPR014747">
    <property type="entry name" value="Bac_photo_RC_H_C"/>
</dbReference>
<comment type="caution">
    <text evidence="3">The sequence shown here is derived from an EMBL/GenBank/DDBJ whole genome shotgun (WGS) entry which is preliminary data.</text>
</comment>
<name>A0A918SYU0_9GAMM</name>
<dbReference type="InterPro" id="IPR011033">
    <property type="entry name" value="PRC_barrel-like_sf"/>
</dbReference>
<reference evidence="3" key="2">
    <citation type="submission" date="2020-09" db="EMBL/GenBank/DDBJ databases">
        <authorList>
            <person name="Sun Q."/>
            <person name="Kim S."/>
        </authorList>
    </citation>
    <scope>NUCLEOTIDE SEQUENCE</scope>
    <source>
        <strain evidence="3">KCTC 23077</strain>
    </source>
</reference>
<dbReference type="PANTHER" id="PTHR38463">
    <property type="entry name" value="STRESS RESPONSE PROTEIN YSNF"/>
    <property type="match status" value="1"/>
</dbReference>
<reference evidence="3" key="1">
    <citation type="journal article" date="2014" name="Int. J. Syst. Evol. Microbiol.">
        <title>Complete genome sequence of Corynebacterium casei LMG S-19264T (=DSM 44701T), isolated from a smear-ripened cheese.</title>
        <authorList>
            <consortium name="US DOE Joint Genome Institute (JGI-PGF)"/>
            <person name="Walter F."/>
            <person name="Albersmeier A."/>
            <person name="Kalinowski J."/>
            <person name="Ruckert C."/>
        </authorList>
    </citation>
    <scope>NUCLEOTIDE SEQUENCE</scope>
    <source>
        <strain evidence="3">KCTC 23077</strain>
    </source>
</reference>
<organism evidence="3 4">
    <name type="scientific">Cognatilysobacter bugurensis</name>
    <dbReference type="NCBI Taxonomy" id="543356"/>
    <lineage>
        <taxon>Bacteria</taxon>
        <taxon>Pseudomonadati</taxon>
        <taxon>Pseudomonadota</taxon>
        <taxon>Gammaproteobacteria</taxon>
        <taxon>Lysobacterales</taxon>
        <taxon>Lysobacteraceae</taxon>
        <taxon>Cognatilysobacter</taxon>
    </lineage>
</organism>
<proteinExistence type="predicted"/>
<evidence type="ECO:0000259" key="1">
    <source>
        <dbReference type="Pfam" id="PF05239"/>
    </source>
</evidence>
<feature type="domain" description="PRC-barrel" evidence="1">
    <location>
        <begin position="39"/>
        <end position="110"/>
    </location>
</feature>
<protein>
    <recommendedName>
        <fullName evidence="5">DUF2382 domain-containing protein</fullName>
    </recommendedName>
</protein>
<feature type="domain" description="DUF2382" evidence="2">
    <location>
        <begin position="157"/>
        <end position="265"/>
    </location>
</feature>
<keyword evidence="4" id="KW-1185">Reference proteome</keyword>
<gene>
    <name evidence="3" type="ORF">GCM10007067_08580</name>
</gene>
<dbReference type="Pfam" id="PF09557">
    <property type="entry name" value="DUF2382"/>
    <property type="match status" value="1"/>
</dbReference>
<dbReference type="PANTHER" id="PTHR38463:SF1">
    <property type="entry name" value="STRESS RESPONSE PROTEIN YSNF"/>
    <property type="match status" value="1"/>
</dbReference>
<accession>A0A918SYU0</accession>
<evidence type="ECO:0000313" key="4">
    <source>
        <dbReference type="Proteomes" id="UP000646426"/>
    </source>
</evidence>
<dbReference type="GO" id="GO:0030077">
    <property type="term" value="C:plasma membrane light-harvesting complex"/>
    <property type="evidence" value="ECO:0007669"/>
    <property type="project" value="InterPro"/>
</dbReference>
<dbReference type="Proteomes" id="UP000646426">
    <property type="component" value="Unassembled WGS sequence"/>
</dbReference>
<dbReference type="AlphaFoldDB" id="A0A918SYU0"/>
<dbReference type="EMBL" id="BMYD01000001">
    <property type="protein sequence ID" value="GHA73967.1"/>
    <property type="molecule type" value="Genomic_DNA"/>
</dbReference>
<dbReference type="GO" id="GO:0019684">
    <property type="term" value="P:photosynthesis, light reaction"/>
    <property type="evidence" value="ECO:0007669"/>
    <property type="project" value="InterPro"/>
</dbReference>